<name>A0ABS8VBP2_DATST</name>
<accession>A0ABS8VBP2</accession>
<sequence length="153" mass="18272">MELMKIWKKYGTEWSDKEGRLTIKMERGSAYMFEETKKFLLEEIEKIGEEIAMTRRKIEQIDHNRDNLLVKIEEVDLQIDWVERRIAEIDLDIAESLKDLCKVPLPARKEISKEIERLLHKFADITKMLHPINSRHVDGLFACWLRVFECHTC</sequence>
<reference evidence="1 2" key="1">
    <citation type="journal article" date="2021" name="BMC Genomics">
        <title>Datura genome reveals duplications of psychoactive alkaloid biosynthetic genes and high mutation rate following tissue culture.</title>
        <authorList>
            <person name="Rajewski A."/>
            <person name="Carter-House D."/>
            <person name="Stajich J."/>
            <person name="Litt A."/>
        </authorList>
    </citation>
    <scope>NUCLEOTIDE SEQUENCE [LARGE SCALE GENOMIC DNA]</scope>
    <source>
        <strain evidence="1">AR-01</strain>
    </source>
</reference>
<comment type="caution">
    <text evidence="1">The sequence shown here is derived from an EMBL/GenBank/DDBJ whole genome shotgun (WGS) entry which is preliminary data.</text>
</comment>
<dbReference type="EMBL" id="JACEIK010004113">
    <property type="protein sequence ID" value="MCD9644279.1"/>
    <property type="molecule type" value="Genomic_DNA"/>
</dbReference>
<evidence type="ECO:0000313" key="2">
    <source>
        <dbReference type="Proteomes" id="UP000823775"/>
    </source>
</evidence>
<organism evidence="1 2">
    <name type="scientific">Datura stramonium</name>
    <name type="common">Jimsonweed</name>
    <name type="synonym">Common thornapple</name>
    <dbReference type="NCBI Taxonomy" id="4076"/>
    <lineage>
        <taxon>Eukaryota</taxon>
        <taxon>Viridiplantae</taxon>
        <taxon>Streptophyta</taxon>
        <taxon>Embryophyta</taxon>
        <taxon>Tracheophyta</taxon>
        <taxon>Spermatophyta</taxon>
        <taxon>Magnoliopsida</taxon>
        <taxon>eudicotyledons</taxon>
        <taxon>Gunneridae</taxon>
        <taxon>Pentapetalae</taxon>
        <taxon>asterids</taxon>
        <taxon>lamiids</taxon>
        <taxon>Solanales</taxon>
        <taxon>Solanaceae</taxon>
        <taxon>Solanoideae</taxon>
        <taxon>Datureae</taxon>
        <taxon>Datura</taxon>
    </lineage>
</organism>
<evidence type="ECO:0000313" key="1">
    <source>
        <dbReference type="EMBL" id="MCD9644279.1"/>
    </source>
</evidence>
<keyword evidence="2" id="KW-1185">Reference proteome</keyword>
<dbReference type="Proteomes" id="UP000823775">
    <property type="component" value="Unassembled WGS sequence"/>
</dbReference>
<gene>
    <name evidence="1" type="ORF">HAX54_032460</name>
</gene>
<proteinExistence type="predicted"/>
<protein>
    <submittedName>
        <fullName evidence="1">Uncharacterized protein</fullName>
    </submittedName>
</protein>